<accession>A0A1R3L7J2</accession>
<dbReference type="EMBL" id="KV863363">
    <property type="protein sequence ID" value="ONK55586.1"/>
    <property type="molecule type" value="Genomic_DNA"/>
</dbReference>
<dbReference type="Proteomes" id="UP000243459">
    <property type="component" value="Unassembled WGS sequence"/>
</dbReference>
<dbReference type="Gramene" id="ONK55586">
    <property type="protein sequence ID" value="ONK55586"/>
    <property type="gene ID" value="A4U43_UnF1200"/>
</dbReference>
<dbReference type="GO" id="GO:0060628">
    <property type="term" value="P:regulation of ER to Golgi vesicle-mediated transport"/>
    <property type="evidence" value="ECO:0007669"/>
    <property type="project" value="TreeGrafter"/>
</dbReference>
<dbReference type="PROSITE" id="PS51386">
    <property type="entry name" value="RINT1_TIP20"/>
    <property type="match status" value="1"/>
</dbReference>
<name>A0A1R3L7J2_ASPOF</name>
<dbReference type="PANTHER" id="PTHR13520">
    <property type="entry name" value="RAD50-INTERACTING PROTEIN 1 RINT-1"/>
    <property type="match status" value="1"/>
</dbReference>
<dbReference type="Pfam" id="PF04437">
    <property type="entry name" value="RINT1_TIP1"/>
    <property type="match status" value="1"/>
</dbReference>
<protein>
    <submittedName>
        <fullName evidence="1">Uncharacterized protein</fullName>
    </submittedName>
</protein>
<dbReference type="PANTHER" id="PTHR13520:SF0">
    <property type="entry name" value="RAD50-INTERACTING PROTEIN 1"/>
    <property type="match status" value="1"/>
</dbReference>
<dbReference type="Gene3D" id="1.20.58.670">
    <property type="entry name" value="Dsl1p vesicle tethering complex, Tip20p subunit, domain D"/>
    <property type="match status" value="1"/>
</dbReference>
<dbReference type="OMA" id="HEWNEDI"/>
<dbReference type="InterPro" id="IPR042044">
    <property type="entry name" value="EXOC6PINT-1/Sec15/Tip20_C_dom2"/>
</dbReference>
<dbReference type="GO" id="GO:0006888">
    <property type="term" value="P:endoplasmic reticulum to Golgi vesicle-mediated transport"/>
    <property type="evidence" value="ECO:0007669"/>
    <property type="project" value="InterPro"/>
</dbReference>
<keyword evidence="2" id="KW-1185">Reference proteome</keyword>
<gene>
    <name evidence="1" type="ORF">A4U43_UnF1200</name>
</gene>
<sequence>MIERGQSLWSKLSKTQFIRSSATLFLNHFFIILLQRFRDMDLISAILEDDALLTVIGSINTARYCEYILHEWNEDIGFLEMAVNDKDPDNLFFNDEISFLVKLETDCLVEIVSALLLQFDALSSYYIHDIEQWEREQTEFDDQILEDENMNVSPSFIEALDMLRHRFQVLRLSLNSKDFVEIWRNVAEGLDHFIFSSILLSNVKFSQHGAYQFIMDVKALFLVFKPFCPRPEAFFPCISDSLKLLGMDRKDVKYTLKVLAVEGVISEERLRARGLFHVSVDQGLKILRNRKFEGQFNM</sequence>
<evidence type="ECO:0000313" key="1">
    <source>
        <dbReference type="EMBL" id="ONK55586.1"/>
    </source>
</evidence>
<evidence type="ECO:0000313" key="2">
    <source>
        <dbReference type="Proteomes" id="UP000243459"/>
    </source>
</evidence>
<dbReference type="GO" id="GO:0070939">
    <property type="term" value="C:Dsl1/NZR complex"/>
    <property type="evidence" value="ECO:0007669"/>
    <property type="project" value="InterPro"/>
</dbReference>
<dbReference type="InterPro" id="IPR007528">
    <property type="entry name" value="RINT1_Tip20"/>
</dbReference>
<proteinExistence type="predicted"/>
<organism evidence="1 2">
    <name type="scientific">Asparagus officinalis</name>
    <name type="common">Garden asparagus</name>
    <dbReference type="NCBI Taxonomy" id="4686"/>
    <lineage>
        <taxon>Eukaryota</taxon>
        <taxon>Viridiplantae</taxon>
        <taxon>Streptophyta</taxon>
        <taxon>Embryophyta</taxon>
        <taxon>Tracheophyta</taxon>
        <taxon>Spermatophyta</taxon>
        <taxon>Magnoliopsida</taxon>
        <taxon>Liliopsida</taxon>
        <taxon>Asparagales</taxon>
        <taxon>Asparagaceae</taxon>
        <taxon>Asparagoideae</taxon>
        <taxon>Asparagus</taxon>
    </lineage>
</organism>
<dbReference type="GO" id="GO:0006890">
    <property type="term" value="P:retrograde vesicle-mediated transport, Golgi to endoplasmic reticulum"/>
    <property type="evidence" value="ECO:0007669"/>
    <property type="project" value="InterPro"/>
</dbReference>
<reference evidence="2" key="1">
    <citation type="journal article" date="2017" name="Nat. Commun.">
        <title>The asparagus genome sheds light on the origin and evolution of a young Y chromosome.</title>
        <authorList>
            <person name="Harkess A."/>
            <person name="Zhou J."/>
            <person name="Xu C."/>
            <person name="Bowers J.E."/>
            <person name="Van der Hulst R."/>
            <person name="Ayyampalayam S."/>
            <person name="Mercati F."/>
            <person name="Riccardi P."/>
            <person name="McKain M.R."/>
            <person name="Kakrana A."/>
            <person name="Tang H."/>
            <person name="Ray J."/>
            <person name="Groenendijk J."/>
            <person name="Arikit S."/>
            <person name="Mathioni S.M."/>
            <person name="Nakano M."/>
            <person name="Shan H."/>
            <person name="Telgmann-Rauber A."/>
            <person name="Kanno A."/>
            <person name="Yue Z."/>
            <person name="Chen H."/>
            <person name="Li W."/>
            <person name="Chen Y."/>
            <person name="Xu X."/>
            <person name="Zhang Y."/>
            <person name="Luo S."/>
            <person name="Chen H."/>
            <person name="Gao J."/>
            <person name="Mao Z."/>
            <person name="Pires J.C."/>
            <person name="Luo M."/>
            <person name="Kudrna D."/>
            <person name="Wing R.A."/>
            <person name="Meyers B.C."/>
            <person name="Yi K."/>
            <person name="Kong H."/>
            <person name="Lavrijsen P."/>
            <person name="Sunseri F."/>
            <person name="Falavigna A."/>
            <person name="Ye Y."/>
            <person name="Leebens-Mack J.H."/>
            <person name="Chen G."/>
        </authorList>
    </citation>
    <scope>NUCLEOTIDE SEQUENCE [LARGE SCALE GENOMIC DNA]</scope>
    <source>
        <strain evidence="2">cv. DH0086</strain>
    </source>
</reference>
<dbReference type="AlphaFoldDB" id="A0A1R3L7J2"/>